<evidence type="ECO:0000256" key="4">
    <source>
        <dbReference type="ARBA" id="ARBA00022840"/>
    </source>
</evidence>
<dbReference type="OrthoDB" id="9778547at2"/>
<dbReference type="PROSITE" id="PS00211">
    <property type="entry name" value="ABC_TRANSPORTER_1"/>
    <property type="match status" value="1"/>
</dbReference>
<evidence type="ECO:0000313" key="7">
    <source>
        <dbReference type="Proteomes" id="UP000275012"/>
    </source>
</evidence>
<keyword evidence="3" id="KW-0547">Nucleotide-binding</keyword>
<evidence type="ECO:0000256" key="2">
    <source>
        <dbReference type="ARBA" id="ARBA00022448"/>
    </source>
</evidence>
<comment type="similarity">
    <text evidence="1">Belongs to the ABC transporter superfamily.</text>
</comment>
<dbReference type="Gene3D" id="3.40.50.300">
    <property type="entry name" value="P-loop containing nucleotide triphosphate hydrolases"/>
    <property type="match status" value="1"/>
</dbReference>
<dbReference type="AlphaFoldDB" id="A0A3M2HZQ3"/>
<evidence type="ECO:0000256" key="3">
    <source>
        <dbReference type="ARBA" id="ARBA00022741"/>
    </source>
</evidence>
<sequence length="296" mass="31967">MGEIHSGLRLAGLTKTYANGVHALQGVSLDVRPGLFGLLGPNGAGKSTLMRTLAGLQRPDEGGIHLDGHDVLADPHYLRQRLGYLPQQIGAYPGVNAWTLLERFAWLKGRAQRAERRQEVTQLLERVNLLDAADRPVATYSGGMLRRFGIAIALLGRPRLLIVDEPTAGLDPAERNRFHRVLAEVADDAMVLLSTHIVEDVEHLCQHVAILAGGRIVAEGAPAELVRPLAGRLWSRIVPRGEALPEREVQLVAVATGTLAVIEAASPPPGYVPFPPRLEEAYHLALKAAGAEERSA</sequence>
<evidence type="ECO:0000256" key="1">
    <source>
        <dbReference type="ARBA" id="ARBA00005417"/>
    </source>
</evidence>
<dbReference type="EMBL" id="RFLY01000005">
    <property type="protein sequence ID" value="RMH93595.1"/>
    <property type="molecule type" value="Genomic_DNA"/>
</dbReference>
<comment type="caution">
    <text evidence="6">The sequence shown here is derived from an EMBL/GenBank/DDBJ whole genome shotgun (WGS) entry which is preliminary data.</text>
</comment>
<name>A0A3M2HZQ3_9GAMM</name>
<organism evidence="6 7">
    <name type="scientific">Solilutibacter pythonis</name>
    <dbReference type="NCBI Taxonomy" id="2483112"/>
    <lineage>
        <taxon>Bacteria</taxon>
        <taxon>Pseudomonadati</taxon>
        <taxon>Pseudomonadota</taxon>
        <taxon>Gammaproteobacteria</taxon>
        <taxon>Lysobacterales</taxon>
        <taxon>Lysobacteraceae</taxon>
        <taxon>Solilutibacter</taxon>
    </lineage>
</organism>
<proteinExistence type="inferred from homology"/>
<feature type="domain" description="ABC transporter" evidence="5">
    <location>
        <begin position="8"/>
        <end position="238"/>
    </location>
</feature>
<dbReference type="InterPro" id="IPR003439">
    <property type="entry name" value="ABC_transporter-like_ATP-bd"/>
</dbReference>
<dbReference type="Proteomes" id="UP000275012">
    <property type="component" value="Unassembled WGS sequence"/>
</dbReference>
<dbReference type="InterPro" id="IPR003593">
    <property type="entry name" value="AAA+_ATPase"/>
</dbReference>
<keyword evidence="7" id="KW-1185">Reference proteome</keyword>
<dbReference type="PANTHER" id="PTHR43335">
    <property type="entry name" value="ABC TRANSPORTER, ATP-BINDING PROTEIN"/>
    <property type="match status" value="1"/>
</dbReference>
<dbReference type="PANTHER" id="PTHR43335:SF2">
    <property type="entry name" value="ABC TRANSPORTER, ATP-BINDING PROTEIN"/>
    <property type="match status" value="1"/>
</dbReference>
<dbReference type="RefSeq" id="WP_122101043.1">
    <property type="nucleotide sequence ID" value="NZ_RFLY01000005.1"/>
</dbReference>
<dbReference type="InterPro" id="IPR027417">
    <property type="entry name" value="P-loop_NTPase"/>
</dbReference>
<dbReference type="PROSITE" id="PS50893">
    <property type="entry name" value="ABC_TRANSPORTER_2"/>
    <property type="match status" value="1"/>
</dbReference>
<evidence type="ECO:0000259" key="5">
    <source>
        <dbReference type="PROSITE" id="PS50893"/>
    </source>
</evidence>
<dbReference type="Pfam" id="PF00005">
    <property type="entry name" value="ABC_tran"/>
    <property type="match status" value="1"/>
</dbReference>
<accession>A0A3M2HZQ3</accession>
<protein>
    <submittedName>
        <fullName evidence="6">ATP-binding cassette domain-containing protein</fullName>
    </submittedName>
</protein>
<dbReference type="GO" id="GO:0016887">
    <property type="term" value="F:ATP hydrolysis activity"/>
    <property type="evidence" value="ECO:0007669"/>
    <property type="project" value="InterPro"/>
</dbReference>
<keyword evidence="2" id="KW-0813">Transport</keyword>
<dbReference type="SUPFAM" id="SSF52540">
    <property type="entry name" value="P-loop containing nucleoside triphosphate hydrolases"/>
    <property type="match status" value="1"/>
</dbReference>
<evidence type="ECO:0000313" key="6">
    <source>
        <dbReference type="EMBL" id="RMH93595.1"/>
    </source>
</evidence>
<dbReference type="InterPro" id="IPR017871">
    <property type="entry name" value="ABC_transporter-like_CS"/>
</dbReference>
<gene>
    <name evidence="6" type="ORF">EBB59_04970</name>
</gene>
<reference evidence="6 7" key="1">
    <citation type="submission" date="2018-10" db="EMBL/GenBank/DDBJ databases">
        <title>Proposal of Lysobacter pythonis sp. nov. isolated from royal pythons (Python regius).</title>
        <authorList>
            <person name="Hans-Juergen B."/>
            <person name="Huptas C."/>
            <person name="Sandra B."/>
            <person name="Igor L."/>
            <person name="Joachim S."/>
            <person name="Siegfried S."/>
            <person name="Mareike W."/>
            <person name="Peter K."/>
        </authorList>
    </citation>
    <scope>NUCLEOTIDE SEQUENCE [LARGE SCALE GENOMIC DNA]</scope>
    <source>
        <strain evidence="6 7">4284/11</strain>
    </source>
</reference>
<keyword evidence="4 6" id="KW-0067">ATP-binding</keyword>
<dbReference type="GO" id="GO:0005524">
    <property type="term" value="F:ATP binding"/>
    <property type="evidence" value="ECO:0007669"/>
    <property type="project" value="UniProtKB-KW"/>
</dbReference>
<dbReference type="SMART" id="SM00382">
    <property type="entry name" value="AAA"/>
    <property type="match status" value="1"/>
</dbReference>